<evidence type="ECO:0000259" key="1">
    <source>
        <dbReference type="PROSITE" id="PS50011"/>
    </source>
</evidence>
<evidence type="ECO:0000313" key="2">
    <source>
        <dbReference type="EMBL" id="KTC95258.1"/>
    </source>
</evidence>
<evidence type="ECO:0000313" key="3">
    <source>
        <dbReference type="EMBL" id="SPX59697.1"/>
    </source>
</evidence>
<feature type="domain" description="Protein kinase" evidence="1">
    <location>
        <begin position="25"/>
        <end position="316"/>
    </location>
</feature>
<dbReference type="Proteomes" id="UP000054698">
    <property type="component" value="Unassembled WGS sequence"/>
</dbReference>
<dbReference type="SMART" id="SM00220">
    <property type="entry name" value="S_TKc"/>
    <property type="match status" value="1"/>
</dbReference>
<keyword evidence="4" id="KW-1185">Reference proteome</keyword>
<accession>A0A0W0TI76</accession>
<dbReference type="GO" id="GO:0004672">
    <property type="term" value="F:protein kinase activity"/>
    <property type="evidence" value="ECO:0007669"/>
    <property type="project" value="InterPro"/>
</dbReference>
<keyword evidence="2" id="KW-0808">Transferase</keyword>
<dbReference type="Pfam" id="PF00069">
    <property type="entry name" value="Pkinase"/>
    <property type="match status" value="1"/>
</dbReference>
<dbReference type="PROSITE" id="PS50011">
    <property type="entry name" value="PROTEIN_KINASE_DOM"/>
    <property type="match status" value="1"/>
</dbReference>
<dbReference type="Gene3D" id="1.10.510.10">
    <property type="entry name" value="Transferase(Phosphotransferase) domain 1"/>
    <property type="match status" value="1"/>
</dbReference>
<evidence type="ECO:0000313" key="5">
    <source>
        <dbReference type="Proteomes" id="UP000251942"/>
    </source>
</evidence>
<organism evidence="2 4">
    <name type="scientific">Legionella feeleii</name>
    <dbReference type="NCBI Taxonomy" id="453"/>
    <lineage>
        <taxon>Bacteria</taxon>
        <taxon>Pseudomonadati</taxon>
        <taxon>Pseudomonadota</taxon>
        <taxon>Gammaproteobacteria</taxon>
        <taxon>Legionellales</taxon>
        <taxon>Legionellaceae</taxon>
        <taxon>Legionella</taxon>
    </lineage>
</organism>
<dbReference type="GO" id="GO:0005524">
    <property type="term" value="F:ATP binding"/>
    <property type="evidence" value="ECO:0007669"/>
    <property type="project" value="InterPro"/>
</dbReference>
<keyword evidence="2" id="KW-0418">Kinase</keyword>
<gene>
    <name evidence="2" type="ORF">Lfee_2922</name>
    <name evidence="3" type="ORF">NCTC12022_00408</name>
</gene>
<sequence length="491" mass="55971">MGDRETDSEQSFVLFPVKLKNGKIVYYASDYSEPLGGSVYKGYQCTLRSPQTDLKPCRVKKEDITLDKTQVVALKFYEAGKHPSPYQFYDSEIATLKLAGKDVLIMEYIDGFHIHPEGEKNPQLRELNFFQVVDVAWQLIQGLNSRHYNNTLGPSVVHGDIKGSNVKIRIKKTLNGMICQVDVCYLDDDYSKPIVSNPQCPQGTLEHFAIELLDGYYSESSDFFALAPLLLTLFGANNPLQRILDFRNTHPSTDRVDLVKQYIELGFSSDGLFEHFEKKPEAFICELVKNFIMKMAAKYKKDRPNPEAILEFFTALRQFCLIDEANVDRDFNVLRLRIAAQDKTWLTEIKYPILFLSLENHFQDRLIALMDPEQRVNLHNLLLNIDGTLLLREKLRKIVAVDLAQLSKSIKAPSRLSSLFSSPVTQKDLAWLIRCYEQNDRVEFHSPTNKAIRKKLKDCSETHLASLISVITAGFASSTELIKSPPMPSMA</sequence>
<reference evidence="3 5" key="2">
    <citation type="submission" date="2018-06" db="EMBL/GenBank/DDBJ databases">
        <authorList>
            <consortium name="Pathogen Informatics"/>
            <person name="Doyle S."/>
        </authorList>
    </citation>
    <scope>NUCLEOTIDE SEQUENCE [LARGE SCALE GENOMIC DNA]</scope>
    <source>
        <strain evidence="3 5">NCTC12022</strain>
    </source>
</reference>
<dbReference type="EMBL" id="LNYB01000085">
    <property type="protein sequence ID" value="KTC95258.1"/>
    <property type="molecule type" value="Genomic_DNA"/>
</dbReference>
<dbReference type="PATRIC" id="fig|453.4.peg.3193"/>
<proteinExistence type="predicted"/>
<dbReference type="InterPro" id="IPR011009">
    <property type="entry name" value="Kinase-like_dom_sf"/>
</dbReference>
<dbReference type="Proteomes" id="UP000251942">
    <property type="component" value="Unassembled WGS sequence"/>
</dbReference>
<protein>
    <submittedName>
        <fullName evidence="2 3">Protein kinase domain</fullName>
    </submittedName>
</protein>
<dbReference type="InterPro" id="IPR000719">
    <property type="entry name" value="Prot_kinase_dom"/>
</dbReference>
<name>A0A0W0TI76_9GAMM</name>
<dbReference type="AlphaFoldDB" id="A0A0W0TI76"/>
<evidence type="ECO:0000313" key="4">
    <source>
        <dbReference type="Proteomes" id="UP000054698"/>
    </source>
</evidence>
<dbReference type="SUPFAM" id="SSF56112">
    <property type="entry name" value="Protein kinase-like (PK-like)"/>
    <property type="match status" value="1"/>
</dbReference>
<dbReference type="STRING" id="453.Lfee_2922"/>
<dbReference type="OrthoDB" id="5650746at2"/>
<dbReference type="RefSeq" id="WP_058447728.1">
    <property type="nucleotide sequence ID" value="NZ_CAAAHT010000004.1"/>
</dbReference>
<dbReference type="EMBL" id="UASS01000002">
    <property type="protein sequence ID" value="SPX59697.1"/>
    <property type="molecule type" value="Genomic_DNA"/>
</dbReference>
<reference evidence="2 4" key="1">
    <citation type="submission" date="2015-11" db="EMBL/GenBank/DDBJ databases">
        <title>Genomic analysis of 38 Legionella species identifies large and diverse effector repertoires.</title>
        <authorList>
            <person name="Burstein D."/>
            <person name="Amaro F."/>
            <person name="Zusman T."/>
            <person name="Lifshitz Z."/>
            <person name="Cohen O."/>
            <person name="Gilbert J.A."/>
            <person name="Pupko T."/>
            <person name="Shuman H.A."/>
            <person name="Segal G."/>
        </authorList>
    </citation>
    <scope>NUCLEOTIDE SEQUENCE [LARGE SCALE GENOMIC DNA]</scope>
    <source>
        <strain evidence="2 4">WO-44C</strain>
    </source>
</reference>